<dbReference type="Pfam" id="PF13411">
    <property type="entry name" value="MerR_1"/>
    <property type="match status" value="1"/>
</dbReference>
<evidence type="ECO:0000259" key="2">
    <source>
        <dbReference type="PROSITE" id="PS50937"/>
    </source>
</evidence>
<dbReference type="RefSeq" id="WP_163463887.1">
    <property type="nucleotide sequence ID" value="NZ_JAAAMG010000011.1"/>
</dbReference>
<dbReference type="PANTHER" id="PTHR30204">
    <property type="entry name" value="REDOX-CYCLING DRUG-SENSING TRANSCRIPTIONAL ACTIVATOR SOXR"/>
    <property type="match status" value="1"/>
</dbReference>
<reference evidence="3 4" key="1">
    <citation type="submission" date="2020-01" db="EMBL/GenBank/DDBJ databases">
        <title>Jiella pacifica sp. nov.</title>
        <authorList>
            <person name="Xue Z."/>
            <person name="Zhu S."/>
            <person name="Chen J."/>
            <person name="Yang J."/>
        </authorList>
    </citation>
    <scope>NUCLEOTIDE SEQUENCE [LARGE SCALE GENOMIC DNA]</scope>
    <source>
        <strain evidence="3 4">40Bstr34</strain>
    </source>
</reference>
<gene>
    <name evidence="3" type="ORF">GTK09_14510</name>
</gene>
<dbReference type="PANTHER" id="PTHR30204:SF15">
    <property type="entry name" value="BLL5018 PROTEIN"/>
    <property type="match status" value="1"/>
</dbReference>
<dbReference type="InterPro" id="IPR009061">
    <property type="entry name" value="DNA-bd_dom_put_sf"/>
</dbReference>
<dbReference type="InterPro" id="IPR000551">
    <property type="entry name" value="MerR-type_HTH_dom"/>
</dbReference>
<feature type="domain" description="HTH merR-type" evidence="2">
    <location>
        <begin position="11"/>
        <end position="79"/>
    </location>
</feature>
<dbReference type="InterPro" id="IPR047057">
    <property type="entry name" value="MerR_fam"/>
</dbReference>
<accession>A0A6N9T603</accession>
<dbReference type="SMART" id="SM00422">
    <property type="entry name" value="HTH_MERR"/>
    <property type="match status" value="1"/>
</dbReference>
<organism evidence="3 4">
    <name type="scientific">Jiella pacifica</name>
    <dbReference type="NCBI Taxonomy" id="2696469"/>
    <lineage>
        <taxon>Bacteria</taxon>
        <taxon>Pseudomonadati</taxon>
        <taxon>Pseudomonadota</taxon>
        <taxon>Alphaproteobacteria</taxon>
        <taxon>Hyphomicrobiales</taxon>
        <taxon>Aurantimonadaceae</taxon>
        <taxon>Jiella</taxon>
    </lineage>
</organism>
<proteinExistence type="predicted"/>
<dbReference type="EMBL" id="JAAAMG010000011">
    <property type="protein sequence ID" value="NDW05635.1"/>
    <property type="molecule type" value="Genomic_DNA"/>
</dbReference>
<dbReference type="GO" id="GO:0003700">
    <property type="term" value="F:DNA-binding transcription factor activity"/>
    <property type="evidence" value="ECO:0007669"/>
    <property type="project" value="InterPro"/>
</dbReference>
<name>A0A6N9T603_9HYPH</name>
<keyword evidence="4" id="KW-1185">Reference proteome</keyword>
<dbReference type="CDD" id="cd04765">
    <property type="entry name" value="HTH_MlrA-like_sg2"/>
    <property type="match status" value="1"/>
</dbReference>
<protein>
    <submittedName>
        <fullName evidence="3">MerR family transcriptional regulator</fullName>
    </submittedName>
</protein>
<comment type="caution">
    <text evidence="3">The sequence shown here is derived from an EMBL/GenBank/DDBJ whole genome shotgun (WGS) entry which is preliminary data.</text>
</comment>
<dbReference type="AlphaFoldDB" id="A0A6N9T603"/>
<sequence>MSDKGEDAFRTISEVAEELDLPQHVLRFWESRFAQIRPLKRGGGRRYYRPDDVELLRGIRYLLYVKGFTIKGVQRLLKENGSRFVMAIGSGDLAGLDDLAASASQEGPDVEEAPAAEVDDLDLIHPEPQTVAAVGPAVQADDARPAARARPRALGGFLRRERDAGEELRLPRDSVEILDQVLLDLLECKRLLDQVR</sequence>
<dbReference type="Proteomes" id="UP000469011">
    <property type="component" value="Unassembled WGS sequence"/>
</dbReference>
<dbReference type="Gene3D" id="1.10.1660.10">
    <property type="match status" value="1"/>
</dbReference>
<evidence type="ECO:0000313" key="3">
    <source>
        <dbReference type="EMBL" id="NDW05635.1"/>
    </source>
</evidence>
<evidence type="ECO:0000313" key="4">
    <source>
        <dbReference type="Proteomes" id="UP000469011"/>
    </source>
</evidence>
<dbReference type="PROSITE" id="PS50937">
    <property type="entry name" value="HTH_MERR_2"/>
    <property type="match status" value="1"/>
</dbReference>
<dbReference type="SUPFAM" id="SSF46955">
    <property type="entry name" value="Putative DNA-binding domain"/>
    <property type="match status" value="1"/>
</dbReference>
<keyword evidence="1" id="KW-0238">DNA-binding</keyword>
<dbReference type="GO" id="GO:0003677">
    <property type="term" value="F:DNA binding"/>
    <property type="evidence" value="ECO:0007669"/>
    <property type="project" value="UniProtKB-KW"/>
</dbReference>
<evidence type="ECO:0000256" key="1">
    <source>
        <dbReference type="ARBA" id="ARBA00023125"/>
    </source>
</evidence>